<dbReference type="Pfam" id="PF09579">
    <property type="entry name" value="Spore_YtfJ"/>
    <property type="match status" value="1"/>
</dbReference>
<evidence type="ECO:0000313" key="2">
    <source>
        <dbReference type="EMBL" id="PSR31774.1"/>
    </source>
</evidence>
<gene>
    <name evidence="2" type="primary">ytfJ</name>
    <name evidence="2" type="ORF">C7B43_00685</name>
</gene>
<accession>A0A2T2XB94</accession>
<dbReference type="NCBIfam" id="TIGR02874">
    <property type="entry name" value="spore_ytfJ"/>
    <property type="match status" value="1"/>
</dbReference>
<feature type="region of interest" description="Disordered" evidence="1">
    <location>
        <begin position="135"/>
        <end position="158"/>
    </location>
</feature>
<protein>
    <submittedName>
        <fullName evidence="2">Sporulation protein YtfJ</fullName>
    </submittedName>
</protein>
<dbReference type="AlphaFoldDB" id="A0A2T2XB94"/>
<sequence length="158" mass="17073">MQQNHNQEAGYGEGHPIEGLMKTAMESIKGMIDVNTVVGQPVETPDGSTIIPISRVSLGFAAGGGEYWKRQTDGPGHPFGGGSGAGVTVHPVGFLVAHKENVRLLSVERGDVLESLVNNVPQLIDQIQHLIQRDFTTENTKETPDKNTRLIDPHDISE</sequence>
<name>A0A2T2XB94_9FIRM</name>
<dbReference type="PANTHER" id="PTHR39162">
    <property type="entry name" value="GLL3345 PROTEIN"/>
    <property type="match status" value="1"/>
</dbReference>
<evidence type="ECO:0000313" key="3">
    <source>
        <dbReference type="Proteomes" id="UP000242699"/>
    </source>
</evidence>
<proteinExistence type="predicted"/>
<dbReference type="Proteomes" id="UP000242699">
    <property type="component" value="Unassembled WGS sequence"/>
</dbReference>
<dbReference type="PIRSF" id="PIRSF021377">
    <property type="entry name" value="YtfJ"/>
    <property type="match status" value="1"/>
</dbReference>
<organism evidence="2 3">
    <name type="scientific">Sulfobacillus benefaciens</name>
    <dbReference type="NCBI Taxonomy" id="453960"/>
    <lineage>
        <taxon>Bacteria</taxon>
        <taxon>Bacillati</taxon>
        <taxon>Bacillota</taxon>
        <taxon>Clostridia</taxon>
        <taxon>Eubacteriales</taxon>
        <taxon>Clostridiales Family XVII. Incertae Sedis</taxon>
        <taxon>Sulfobacillus</taxon>
    </lineage>
</organism>
<evidence type="ECO:0000256" key="1">
    <source>
        <dbReference type="SAM" id="MobiDB-lite"/>
    </source>
</evidence>
<dbReference type="EMBL" id="PXYT01000001">
    <property type="protein sequence ID" value="PSR31774.1"/>
    <property type="molecule type" value="Genomic_DNA"/>
</dbReference>
<reference evidence="2 3" key="1">
    <citation type="journal article" date="2014" name="BMC Genomics">
        <title>Comparison of environmental and isolate Sulfobacillus genomes reveals diverse carbon, sulfur, nitrogen, and hydrogen metabolisms.</title>
        <authorList>
            <person name="Justice N.B."/>
            <person name="Norman A."/>
            <person name="Brown C.T."/>
            <person name="Singh A."/>
            <person name="Thomas B.C."/>
            <person name="Banfield J.F."/>
        </authorList>
    </citation>
    <scope>NUCLEOTIDE SEQUENCE [LARGE SCALE GENOMIC DNA]</scope>
    <source>
        <strain evidence="2">AMDSBA1</strain>
    </source>
</reference>
<dbReference type="InterPro" id="IPR014229">
    <property type="entry name" value="Spore_YtfJ"/>
</dbReference>
<dbReference type="PANTHER" id="PTHR39162:SF1">
    <property type="entry name" value="SPORULATION PROTEIN YTFJ"/>
    <property type="match status" value="1"/>
</dbReference>
<comment type="caution">
    <text evidence="2">The sequence shown here is derived from an EMBL/GenBank/DDBJ whole genome shotgun (WGS) entry which is preliminary data.</text>
</comment>